<evidence type="ECO:0000259" key="3">
    <source>
        <dbReference type="PROSITE" id="PS51186"/>
    </source>
</evidence>
<dbReference type="RefSeq" id="WP_237868127.1">
    <property type="nucleotide sequence ID" value="NZ_JAKLTR010000001.1"/>
</dbReference>
<protein>
    <submittedName>
        <fullName evidence="4">GNAT family N-acetyltransferase</fullName>
    </submittedName>
</protein>
<dbReference type="PANTHER" id="PTHR43877">
    <property type="entry name" value="AMINOALKYLPHOSPHONATE N-ACETYLTRANSFERASE-RELATED-RELATED"/>
    <property type="match status" value="1"/>
</dbReference>
<dbReference type="EMBL" id="JAKLTR010000001">
    <property type="protein sequence ID" value="MCG2612900.1"/>
    <property type="molecule type" value="Genomic_DNA"/>
</dbReference>
<keyword evidence="5" id="KW-1185">Reference proteome</keyword>
<sequence>MVQLKRTNNQDPDFRYLIPLLDQDLRSRYNDLQDTYDQHNVIVNVDTVIIAYAENKPVGCGCFKQFDDTSVEMKRMYVKPDFRRKGISSSILNELEKWATESGFQKAVLETGNRQEEAIALYEKRGYKIIPNYPPYESIESSICMQKDL</sequence>
<accession>A0ABS9KKV9</accession>
<evidence type="ECO:0000256" key="2">
    <source>
        <dbReference type="ARBA" id="ARBA00023315"/>
    </source>
</evidence>
<comment type="caution">
    <text evidence="4">The sequence shown here is derived from an EMBL/GenBank/DDBJ whole genome shotgun (WGS) entry which is preliminary data.</text>
</comment>
<dbReference type="Gene3D" id="3.40.630.30">
    <property type="match status" value="1"/>
</dbReference>
<dbReference type="InterPro" id="IPR000182">
    <property type="entry name" value="GNAT_dom"/>
</dbReference>
<dbReference type="SUPFAM" id="SSF55729">
    <property type="entry name" value="Acyl-CoA N-acyltransferases (Nat)"/>
    <property type="match status" value="1"/>
</dbReference>
<evidence type="ECO:0000256" key="1">
    <source>
        <dbReference type="ARBA" id="ARBA00022679"/>
    </source>
</evidence>
<evidence type="ECO:0000313" key="4">
    <source>
        <dbReference type="EMBL" id="MCG2612900.1"/>
    </source>
</evidence>
<dbReference type="CDD" id="cd04301">
    <property type="entry name" value="NAT_SF"/>
    <property type="match status" value="1"/>
</dbReference>
<dbReference type="PANTHER" id="PTHR43877:SF2">
    <property type="entry name" value="AMINOALKYLPHOSPHONATE N-ACETYLTRANSFERASE-RELATED"/>
    <property type="match status" value="1"/>
</dbReference>
<dbReference type="Pfam" id="PF00583">
    <property type="entry name" value="Acetyltransf_1"/>
    <property type="match status" value="1"/>
</dbReference>
<dbReference type="PROSITE" id="PS51186">
    <property type="entry name" value="GNAT"/>
    <property type="match status" value="1"/>
</dbReference>
<keyword evidence="2" id="KW-0012">Acyltransferase</keyword>
<reference evidence="4" key="1">
    <citation type="submission" date="2022-01" db="EMBL/GenBank/DDBJ databases">
        <authorList>
            <person name="Jo J.-H."/>
            <person name="Im W.-T."/>
        </authorList>
    </citation>
    <scope>NUCLEOTIDE SEQUENCE</scope>
    <source>
        <strain evidence="4">NA20</strain>
    </source>
</reference>
<organism evidence="4 5">
    <name type="scientific">Terrimonas ginsenosidimutans</name>
    <dbReference type="NCBI Taxonomy" id="2908004"/>
    <lineage>
        <taxon>Bacteria</taxon>
        <taxon>Pseudomonadati</taxon>
        <taxon>Bacteroidota</taxon>
        <taxon>Chitinophagia</taxon>
        <taxon>Chitinophagales</taxon>
        <taxon>Chitinophagaceae</taxon>
        <taxon>Terrimonas</taxon>
    </lineage>
</organism>
<name>A0ABS9KKV9_9BACT</name>
<evidence type="ECO:0000313" key="5">
    <source>
        <dbReference type="Proteomes" id="UP001165367"/>
    </source>
</evidence>
<dbReference type="InterPro" id="IPR016181">
    <property type="entry name" value="Acyl_CoA_acyltransferase"/>
</dbReference>
<proteinExistence type="predicted"/>
<dbReference type="Proteomes" id="UP001165367">
    <property type="component" value="Unassembled WGS sequence"/>
</dbReference>
<dbReference type="InterPro" id="IPR050832">
    <property type="entry name" value="Bact_Acetyltransf"/>
</dbReference>
<keyword evidence="1" id="KW-0808">Transferase</keyword>
<gene>
    <name evidence="4" type="ORF">LZZ85_01365</name>
</gene>
<feature type="domain" description="N-acetyltransferase" evidence="3">
    <location>
        <begin position="1"/>
        <end position="149"/>
    </location>
</feature>